<proteinExistence type="predicted"/>
<dbReference type="AlphaFoldDB" id="A0AAV2R672"/>
<organism evidence="1 2">
    <name type="scientific">Meganyctiphanes norvegica</name>
    <name type="common">Northern krill</name>
    <name type="synonym">Thysanopoda norvegica</name>
    <dbReference type="NCBI Taxonomy" id="48144"/>
    <lineage>
        <taxon>Eukaryota</taxon>
        <taxon>Metazoa</taxon>
        <taxon>Ecdysozoa</taxon>
        <taxon>Arthropoda</taxon>
        <taxon>Crustacea</taxon>
        <taxon>Multicrustacea</taxon>
        <taxon>Malacostraca</taxon>
        <taxon>Eumalacostraca</taxon>
        <taxon>Eucarida</taxon>
        <taxon>Euphausiacea</taxon>
        <taxon>Euphausiidae</taxon>
        <taxon>Meganyctiphanes</taxon>
    </lineage>
</organism>
<dbReference type="SUPFAM" id="SSF52266">
    <property type="entry name" value="SGNH hydrolase"/>
    <property type="match status" value="1"/>
</dbReference>
<evidence type="ECO:0000313" key="2">
    <source>
        <dbReference type="Proteomes" id="UP001497623"/>
    </source>
</evidence>
<evidence type="ECO:0008006" key="3">
    <source>
        <dbReference type="Google" id="ProtNLM"/>
    </source>
</evidence>
<name>A0AAV2R672_MEGNR</name>
<dbReference type="Proteomes" id="UP001497623">
    <property type="component" value="Unassembled WGS sequence"/>
</dbReference>
<reference evidence="1 2" key="1">
    <citation type="submission" date="2024-05" db="EMBL/GenBank/DDBJ databases">
        <authorList>
            <person name="Wallberg A."/>
        </authorList>
    </citation>
    <scope>NUCLEOTIDE SEQUENCE [LARGE SCALE GENOMIC DNA]</scope>
</reference>
<dbReference type="EMBL" id="CAXKWB010014783">
    <property type="protein sequence ID" value="CAL4111722.1"/>
    <property type="molecule type" value="Genomic_DNA"/>
</dbReference>
<comment type="caution">
    <text evidence="1">The sequence shown here is derived from an EMBL/GenBank/DDBJ whole genome shotgun (WGS) entry which is preliminary data.</text>
</comment>
<evidence type="ECO:0000313" key="1">
    <source>
        <dbReference type="EMBL" id="CAL4111722.1"/>
    </source>
</evidence>
<gene>
    <name evidence="1" type="ORF">MNOR_LOCUS19708</name>
</gene>
<sequence length="232" mass="26674">IKMANAVAIPHRQYIVTLNRLEYQLLHQALIDGFLLSWLGDSNARIIAQRNYVNHGPFLVRPTIKFVGRGGRTIKSFRDNHLQEALGVLPRNPLQRVAILFLGSNDIDVASWPADVPKNMPANDLLSLRVELLNSYDHVFVVGFPERDTCRGRNPELVHQLSLKCNQRLNNVLRGFYIKLPNQCFNYLEDRRFTVDGIHFTTGMYDFILRFIQFKLLAIMSGDPEFIKIVNV</sequence>
<accession>A0AAV2R672</accession>
<feature type="non-terminal residue" evidence="1">
    <location>
        <position position="1"/>
    </location>
</feature>
<dbReference type="InterPro" id="IPR036514">
    <property type="entry name" value="SGNH_hydro_sf"/>
</dbReference>
<protein>
    <recommendedName>
        <fullName evidence="3">SGNH hydrolase-type esterase domain-containing protein</fullName>
    </recommendedName>
</protein>
<keyword evidence="2" id="KW-1185">Reference proteome</keyword>
<dbReference type="Gene3D" id="3.40.50.1110">
    <property type="entry name" value="SGNH hydrolase"/>
    <property type="match status" value="1"/>
</dbReference>